<organism evidence="3 4">
    <name type="scientific">Cyclobacterium amurskyense</name>
    <dbReference type="NCBI Taxonomy" id="320787"/>
    <lineage>
        <taxon>Bacteria</taxon>
        <taxon>Pseudomonadati</taxon>
        <taxon>Bacteroidota</taxon>
        <taxon>Cytophagia</taxon>
        <taxon>Cytophagales</taxon>
        <taxon>Cyclobacteriaceae</taxon>
        <taxon>Cyclobacterium</taxon>
    </lineage>
</organism>
<dbReference type="SUPFAM" id="SSF55347">
    <property type="entry name" value="Glyceraldehyde-3-phosphate dehydrogenase-like, C-terminal domain"/>
    <property type="match status" value="1"/>
</dbReference>
<name>A0A0H4PG02_9BACT</name>
<dbReference type="PROSITE" id="PS51318">
    <property type="entry name" value="TAT"/>
    <property type="match status" value="1"/>
</dbReference>
<dbReference type="InterPro" id="IPR000683">
    <property type="entry name" value="Gfo/Idh/MocA-like_OxRdtase_N"/>
</dbReference>
<dbReference type="EMBL" id="CP012040">
    <property type="protein sequence ID" value="AKP53154.1"/>
    <property type="molecule type" value="Genomic_DNA"/>
</dbReference>
<evidence type="ECO:0000313" key="3">
    <source>
        <dbReference type="EMBL" id="AKP53154.1"/>
    </source>
</evidence>
<dbReference type="Pfam" id="PF01408">
    <property type="entry name" value="GFO_IDH_MocA"/>
    <property type="match status" value="1"/>
</dbReference>
<protein>
    <submittedName>
        <fullName evidence="3">Myo-inositol 2-dehydrogenase</fullName>
    </submittedName>
</protein>
<dbReference type="InterPro" id="IPR036291">
    <property type="entry name" value="NAD(P)-bd_dom_sf"/>
</dbReference>
<reference evidence="3 4" key="1">
    <citation type="submission" date="2015-07" db="EMBL/GenBank/DDBJ databases">
        <authorList>
            <person name="Kim K.M."/>
        </authorList>
    </citation>
    <scope>NUCLEOTIDE SEQUENCE [LARGE SCALE GENOMIC DNA]</scope>
    <source>
        <strain evidence="3 4">KCTC 12363</strain>
    </source>
</reference>
<accession>A0A0H4PG02</accession>
<dbReference type="InterPro" id="IPR006311">
    <property type="entry name" value="TAT_signal"/>
</dbReference>
<dbReference type="InterPro" id="IPR050463">
    <property type="entry name" value="Gfo/Idh/MocA_oxidrdct_glycsds"/>
</dbReference>
<feature type="domain" description="Gfo/Idh/MocA-like oxidoreductase N-terminal" evidence="1">
    <location>
        <begin position="45"/>
        <end position="169"/>
    </location>
</feature>
<dbReference type="Pfam" id="PF22725">
    <property type="entry name" value="GFO_IDH_MocA_C3"/>
    <property type="match status" value="1"/>
</dbReference>
<dbReference type="STRING" id="320787.CA2015_3782"/>
<feature type="domain" description="GFO/IDH/MocA-like oxidoreductase" evidence="2">
    <location>
        <begin position="237"/>
        <end position="337"/>
    </location>
</feature>
<dbReference type="PANTHER" id="PTHR43818">
    <property type="entry name" value="BCDNA.GH03377"/>
    <property type="match status" value="1"/>
</dbReference>
<sequence length="452" mass="50320">MNKSNDSRRDFIKKSALATMGISSLGAVGFSAKSYGNIIGANDRINLAIAGLGRRLGAYYEPVKLKSSNINLMYLCDVMPSQRERAAINFAKHIDYKPKLENSILKVLEDKEVDALINATPDHWHAPGTWLALEAGKNVYVEKPCSHNPYEGELLVAYQKHYNKVVQMGNQQRSSPESIQIIKEIHEGVIGNVYKATAFYNSARGEVPNQKKATPPNGLDWDLFQGPAPRREYTEETWNYNWHWYGWDHGTAEAGNNGTHEIDVARWALQVDFPEKVSVDSGKYHWPNDGWTMYDTMDAVFKFSGNRTIQWDCKSRNGHNTYGPGRGTIVYGTDGSAYIDRGGYKLFDRNGKVVKTSESTSNEAGTALGGGGDMSTLHVVNFFEAIRGKAEQKSPIDEGAKSVLLCHLANIASRTGEVLTCDSSNGHITNSKKGKALWKREYEKGWEPKLKA</sequence>
<dbReference type="SUPFAM" id="SSF51735">
    <property type="entry name" value="NAD(P)-binding Rossmann-fold domains"/>
    <property type="match status" value="1"/>
</dbReference>
<dbReference type="AlphaFoldDB" id="A0A0H4PG02"/>
<dbReference type="OrthoDB" id="9763611at2"/>
<evidence type="ECO:0000259" key="1">
    <source>
        <dbReference type="Pfam" id="PF01408"/>
    </source>
</evidence>
<dbReference type="Gene3D" id="3.30.360.10">
    <property type="entry name" value="Dihydrodipicolinate Reductase, domain 2"/>
    <property type="match status" value="1"/>
</dbReference>
<dbReference type="GO" id="GO:0000166">
    <property type="term" value="F:nucleotide binding"/>
    <property type="evidence" value="ECO:0007669"/>
    <property type="project" value="InterPro"/>
</dbReference>
<dbReference type="Proteomes" id="UP000036520">
    <property type="component" value="Chromosome"/>
</dbReference>
<dbReference type="KEGG" id="camu:CA2015_3782"/>
<dbReference type="Gene3D" id="3.40.50.720">
    <property type="entry name" value="NAD(P)-binding Rossmann-like Domain"/>
    <property type="match status" value="1"/>
</dbReference>
<evidence type="ECO:0000259" key="2">
    <source>
        <dbReference type="Pfam" id="PF22725"/>
    </source>
</evidence>
<gene>
    <name evidence="3" type="ORF">CA2015_3782</name>
</gene>
<dbReference type="PANTHER" id="PTHR43818:SF5">
    <property type="entry name" value="OXIDOREDUCTASE FAMILY PROTEIN"/>
    <property type="match status" value="1"/>
</dbReference>
<proteinExistence type="predicted"/>
<dbReference type="RefSeq" id="WP_048643286.1">
    <property type="nucleotide sequence ID" value="NZ_CAXBGM010000089.1"/>
</dbReference>
<keyword evidence="4" id="KW-1185">Reference proteome</keyword>
<dbReference type="InterPro" id="IPR055170">
    <property type="entry name" value="GFO_IDH_MocA-like_dom"/>
</dbReference>
<dbReference type="PATRIC" id="fig|320787.5.peg.4139"/>
<evidence type="ECO:0000313" key="4">
    <source>
        <dbReference type="Proteomes" id="UP000036520"/>
    </source>
</evidence>